<keyword evidence="6" id="KW-0418">Kinase</keyword>
<evidence type="ECO:0000256" key="6">
    <source>
        <dbReference type="ARBA" id="ARBA00022777"/>
    </source>
</evidence>
<keyword evidence="3" id="KW-0808">Transferase</keyword>
<keyword evidence="10 11" id="KW-0472">Membrane</keyword>
<dbReference type="Pfam" id="PF06580">
    <property type="entry name" value="His_kinase"/>
    <property type="match status" value="1"/>
</dbReference>
<evidence type="ECO:0000256" key="9">
    <source>
        <dbReference type="ARBA" id="ARBA00023012"/>
    </source>
</evidence>
<keyword evidence="8 11" id="KW-1133">Transmembrane helix</keyword>
<keyword evidence="4 11" id="KW-0812">Transmembrane</keyword>
<feature type="domain" description="Signal transduction histidine kinase internal region" evidence="12">
    <location>
        <begin position="362"/>
        <end position="440"/>
    </location>
</feature>
<dbReference type="RefSeq" id="WP_284131997.1">
    <property type="nucleotide sequence ID" value="NZ_JASKYM010000002.1"/>
</dbReference>
<feature type="transmembrane region" description="Helical" evidence="11">
    <location>
        <begin position="107"/>
        <end position="126"/>
    </location>
</feature>
<evidence type="ECO:0000256" key="10">
    <source>
        <dbReference type="ARBA" id="ARBA00023136"/>
    </source>
</evidence>
<dbReference type="EMBL" id="JASKYM010000002">
    <property type="protein sequence ID" value="MDK2563029.1"/>
    <property type="molecule type" value="Genomic_DNA"/>
</dbReference>
<evidence type="ECO:0000256" key="11">
    <source>
        <dbReference type="SAM" id="Phobius"/>
    </source>
</evidence>
<evidence type="ECO:0000313" key="15">
    <source>
        <dbReference type="Proteomes" id="UP001301012"/>
    </source>
</evidence>
<keyword evidence="5" id="KW-0547">Nucleotide-binding</keyword>
<evidence type="ECO:0000256" key="7">
    <source>
        <dbReference type="ARBA" id="ARBA00022840"/>
    </source>
</evidence>
<dbReference type="InterPro" id="IPR010559">
    <property type="entry name" value="Sig_transdc_His_kin_internal"/>
</dbReference>
<name>A0ABT7E7X5_9FIRM</name>
<sequence>MDKGEIFLSLLEKSSLIIVLFIMITKIKGFKYIFQKENHNIGDLFIISIIFSLLAMLGTYNGISVHGSLANTRIIAIVSGGILFGPLVGFTSGFVSGFHRYMLDMSGITSIPCFISSIFAGLLSGYVSKKVKDEQKWFYGIMCGVASESISMFLIFLMSYPHNTAVVVINKIYLPMIVGQIGIGFLVSVVNVIKKEKEEIAAFQSKLALNIANKTLPYFRSINEESLKVICGIIKDEIKSDAVAITDSEKVLAYVGVGQEVFNKPNVELSDTTKESMRENKILNIKVENEEYSLSKKVSLKTAMIIPLTDSQGVMGTLKIYYIKQYEMSYSKKSLAIGLSYIISTLMEISKIEKIKEAKNKAEIKALQTQINPHFLFNALNTITSFIRIDPDKARNLIINLSTYMRYNIEVNDNLIDIQKELEQVKAYVEIEKARFGDKLNVVYNIDQNIDVKIPSLIIQPLVENAIIHGIRKNGGYGTVIIGAKQYENKTEIWVENDGITIGEDIIEKVYNDDMPENKIGLYNVHLRLKLLYGRGLNILRLSPGTKIEFYIC</sequence>
<dbReference type="PANTHER" id="PTHR34220">
    <property type="entry name" value="SENSOR HISTIDINE KINASE YPDA"/>
    <property type="match status" value="1"/>
</dbReference>
<evidence type="ECO:0000259" key="12">
    <source>
        <dbReference type="Pfam" id="PF06580"/>
    </source>
</evidence>
<comment type="subcellular location">
    <subcellularLocation>
        <location evidence="1">Cell membrane</location>
        <topology evidence="1">Multi-pass membrane protein</topology>
    </subcellularLocation>
</comment>
<comment type="caution">
    <text evidence="14">The sequence shown here is derived from an EMBL/GenBank/DDBJ whole genome shotgun (WGS) entry which is preliminary data.</text>
</comment>
<feature type="transmembrane region" description="Helical" evidence="11">
    <location>
        <begin position="75"/>
        <end position="95"/>
    </location>
</feature>
<dbReference type="SUPFAM" id="SSF55874">
    <property type="entry name" value="ATPase domain of HSP90 chaperone/DNA topoisomerase II/histidine kinase"/>
    <property type="match status" value="1"/>
</dbReference>
<dbReference type="InterPro" id="IPR036890">
    <property type="entry name" value="HATPase_C_sf"/>
</dbReference>
<dbReference type="InterPro" id="IPR011620">
    <property type="entry name" value="Sig_transdc_His_kinase_LytS_TM"/>
</dbReference>
<evidence type="ECO:0000256" key="5">
    <source>
        <dbReference type="ARBA" id="ARBA00022741"/>
    </source>
</evidence>
<feature type="transmembrane region" description="Helical" evidence="11">
    <location>
        <begin position="172"/>
        <end position="193"/>
    </location>
</feature>
<proteinExistence type="predicted"/>
<protein>
    <submittedName>
        <fullName evidence="14">LytS/YhcK type 5TM receptor domain-containing protein</fullName>
    </submittedName>
</protein>
<evidence type="ECO:0000256" key="3">
    <source>
        <dbReference type="ARBA" id="ARBA00022679"/>
    </source>
</evidence>
<dbReference type="Gene3D" id="3.30.565.10">
    <property type="entry name" value="Histidine kinase-like ATPase, C-terminal domain"/>
    <property type="match status" value="1"/>
</dbReference>
<dbReference type="Proteomes" id="UP001301012">
    <property type="component" value="Unassembled WGS sequence"/>
</dbReference>
<dbReference type="InterPro" id="IPR050640">
    <property type="entry name" value="Bact_2-comp_sensor_kinase"/>
</dbReference>
<evidence type="ECO:0000256" key="1">
    <source>
        <dbReference type="ARBA" id="ARBA00004651"/>
    </source>
</evidence>
<evidence type="ECO:0000256" key="2">
    <source>
        <dbReference type="ARBA" id="ARBA00022475"/>
    </source>
</evidence>
<reference evidence="14 15" key="1">
    <citation type="submission" date="2023-05" db="EMBL/GenBank/DDBJ databases">
        <title>Rombocin, a short stable natural nisin variant, displays selective antimicrobial activity against Listeria monocytogenes and employs dual mode of action to kill target bacterial strains.</title>
        <authorList>
            <person name="Wambui J."/>
            <person name="Stephan R."/>
            <person name="Kuipers O.P."/>
        </authorList>
    </citation>
    <scope>NUCLEOTIDE SEQUENCE [LARGE SCALE GENOMIC DNA]</scope>
    <source>
        <strain evidence="14 15">RC002</strain>
    </source>
</reference>
<feature type="transmembrane region" description="Helical" evidence="11">
    <location>
        <begin position="6"/>
        <end position="24"/>
    </location>
</feature>
<evidence type="ECO:0000313" key="14">
    <source>
        <dbReference type="EMBL" id="MDK2563029.1"/>
    </source>
</evidence>
<keyword evidence="14" id="KW-0675">Receptor</keyword>
<feature type="transmembrane region" description="Helical" evidence="11">
    <location>
        <begin position="138"/>
        <end position="160"/>
    </location>
</feature>
<feature type="domain" description="Signal transduction histidine kinase 5TM receptor LytS transmembrane region" evidence="13">
    <location>
        <begin position="29"/>
        <end position="190"/>
    </location>
</feature>
<organism evidence="14 15">
    <name type="scientific">Romboutsia sedimentorum</name>
    <dbReference type="NCBI Taxonomy" id="1368474"/>
    <lineage>
        <taxon>Bacteria</taxon>
        <taxon>Bacillati</taxon>
        <taxon>Bacillota</taxon>
        <taxon>Clostridia</taxon>
        <taxon>Peptostreptococcales</taxon>
        <taxon>Peptostreptococcaceae</taxon>
        <taxon>Romboutsia</taxon>
    </lineage>
</organism>
<keyword evidence="9" id="KW-0902">Two-component regulatory system</keyword>
<dbReference type="Gene3D" id="1.10.1760.20">
    <property type="match status" value="1"/>
</dbReference>
<gene>
    <name evidence="14" type="ORF">QOZ84_05685</name>
</gene>
<keyword evidence="7" id="KW-0067">ATP-binding</keyword>
<keyword evidence="2" id="KW-1003">Cell membrane</keyword>
<dbReference type="Pfam" id="PF07694">
    <property type="entry name" value="5TM-5TMR_LYT"/>
    <property type="match status" value="1"/>
</dbReference>
<evidence type="ECO:0000259" key="13">
    <source>
        <dbReference type="Pfam" id="PF07694"/>
    </source>
</evidence>
<keyword evidence="15" id="KW-1185">Reference proteome</keyword>
<feature type="transmembrane region" description="Helical" evidence="11">
    <location>
        <begin position="44"/>
        <end position="63"/>
    </location>
</feature>
<dbReference type="PANTHER" id="PTHR34220:SF7">
    <property type="entry name" value="SENSOR HISTIDINE KINASE YPDA"/>
    <property type="match status" value="1"/>
</dbReference>
<evidence type="ECO:0000256" key="8">
    <source>
        <dbReference type="ARBA" id="ARBA00022989"/>
    </source>
</evidence>
<accession>A0ABT7E7X5</accession>
<evidence type="ECO:0000256" key="4">
    <source>
        <dbReference type="ARBA" id="ARBA00022692"/>
    </source>
</evidence>